<feature type="domain" description="ABC transporter" evidence="5">
    <location>
        <begin position="2"/>
        <end position="229"/>
    </location>
</feature>
<evidence type="ECO:0000256" key="1">
    <source>
        <dbReference type="ARBA" id="ARBA00005417"/>
    </source>
</evidence>
<evidence type="ECO:0000259" key="5">
    <source>
        <dbReference type="PROSITE" id="PS50893"/>
    </source>
</evidence>
<dbReference type="Pfam" id="PF00005">
    <property type="entry name" value="ABC_tran"/>
    <property type="match status" value="1"/>
</dbReference>
<dbReference type="InterPro" id="IPR025302">
    <property type="entry name" value="DrrA1/2-like_C"/>
</dbReference>
<dbReference type="GO" id="GO:0005524">
    <property type="term" value="F:ATP binding"/>
    <property type="evidence" value="ECO:0007669"/>
    <property type="project" value="UniProtKB-KW"/>
</dbReference>
<gene>
    <name evidence="6" type="ORF">METZ01_LOCUS108228</name>
</gene>
<dbReference type="Gene3D" id="3.40.50.300">
    <property type="entry name" value="P-loop containing nucleotide triphosphate hydrolases"/>
    <property type="match status" value="1"/>
</dbReference>
<dbReference type="PROSITE" id="PS00211">
    <property type="entry name" value="ABC_TRANSPORTER_1"/>
    <property type="match status" value="1"/>
</dbReference>
<keyword evidence="4" id="KW-0067">ATP-binding</keyword>
<evidence type="ECO:0000256" key="2">
    <source>
        <dbReference type="ARBA" id="ARBA00022448"/>
    </source>
</evidence>
<proteinExistence type="inferred from homology"/>
<dbReference type="InterPro" id="IPR050763">
    <property type="entry name" value="ABC_transporter_ATP-binding"/>
</dbReference>
<dbReference type="SUPFAM" id="SSF52540">
    <property type="entry name" value="P-loop containing nucleoside triphosphate hydrolases"/>
    <property type="match status" value="1"/>
</dbReference>
<dbReference type="InterPro" id="IPR027417">
    <property type="entry name" value="P-loop_NTPase"/>
</dbReference>
<evidence type="ECO:0000256" key="3">
    <source>
        <dbReference type="ARBA" id="ARBA00022741"/>
    </source>
</evidence>
<accession>A0A381WSA7</accession>
<keyword evidence="3" id="KW-0547">Nucleotide-binding</keyword>
<evidence type="ECO:0000256" key="4">
    <source>
        <dbReference type="ARBA" id="ARBA00022840"/>
    </source>
</evidence>
<dbReference type="InterPro" id="IPR003593">
    <property type="entry name" value="AAA+_ATPase"/>
</dbReference>
<dbReference type="PROSITE" id="PS50893">
    <property type="entry name" value="ABC_TRANSPORTER_2"/>
    <property type="match status" value="1"/>
</dbReference>
<dbReference type="InterPro" id="IPR003439">
    <property type="entry name" value="ABC_transporter-like_ATP-bd"/>
</dbReference>
<dbReference type="PANTHER" id="PTHR42711">
    <property type="entry name" value="ABC TRANSPORTER ATP-BINDING PROTEIN"/>
    <property type="match status" value="1"/>
</dbReference>
<protein>
    <recommendedName>
        <fullName evidence="5">ABC transporter domain-containing protein</fullName>
    </recommendedName>
</protein>
<keyword evidence="2" id="KW-0813">Transport</keyword>
<comment type="similarity">
    <text evidence="1">Belongs to the ABC transporter superfamily.</text>
</comment>
<reference evidence="6" key="1">
    <citation type="submission" date="2018-05" db="EMBL/GenBank/DDBJ databases">
        <authorList>
            <person name="Lanie J.A."/>
            <person name="Ng W.-L."/>
            <person name="Kazmierczak K.M."/>
            <person name="Andrzejewski T.M."/>
            <person name="Davidsen T.M."/>
            <person name="Wayne K.J."/>
            <person name="Tettelin H."/>
            <person name="Glass J.I."/>
            <person name="Rusch D."/>
            <person name="Podicherti R."/>
            <person name="Tsui H.-C.T."/>
            <person name="Winkler M.E."/>
        </authorList>
    </citation>
    <scope>NUCLEOTIDE SEQUENCE</scope>
</reference>
<dbReference type="InterPro" id="IPR017871">
    <property type="entry name" value="ABC_transporter-like_CS"/>
</dbReference>
<dbReference type="AlphaFoldDB" id="A0A381WSA7"/>
<dbReference type="PANTHER" id="PTHR42711:SF5">
    <property type="entry name" value="ABC TRANSPORTER ATP-BINDING PROTEIN NATA"/>
    <property type="match status" value="1"/>
</dbReference>
<sequence>MLNLSNLIKQYDGVRAVDDVSFTVEKGDIFGFLGPNGAGKTTTIRMIMGIIHQDSGLIELNGKDVNTLDRDNFGYLPEDRGLYQKQKLEETIIYFGILRGLEKSIAKTKANEWLERFGLGDQGNRKIEELSKGNQQKIQFILSLIHDPDLLILDEPFTGLDPLNQLLLKEIIQEKRSDGKTILFSTHQMEQVERLCTNICLINKGKIIIEGSLASVKQSHRSNAVDVRFSGELNSEKAKTYFSDVKIEGASLSGVLSCAPRDFLSWINTCVTVESFQIQVPSLEQIFIEEVKKAS</sequence>
<organism evidence="6">
    <name type="scientific">marine metagenome</name>
    <dbReference type="NCBI Taxonomy" id="408172"/>
    <lineage>
        <taxon>unclassified sequences</taxon>
        <taxon>metagenomes</taxon>
        <taxon>ecological metagenomes</taxon>
    </lineage>
</organism>
<dbReference type="GO" id="GO:0016887">
    <property type="term" value="F:ATP hydrolysis activity"/>
    <property type="evidence" value="ECO:0007669"/>
    <property type="project" value="InterPro"/>
</dbReference>
<dbReference type="Pfam" id="PF13732">
    <property type="entry name" value="DrrA1-3_C"/>
    <property type="match status" value="1"/>
</dbReference>
<dbReference type="EMBL" id="UINC01012720">
    <property type="protein sequence ID" value="SVA55374.1"/>
    <property type="molecule type" value="Genomic_DNA"/>
</dbReference>
<dbReference type="SMART" id="SM00382">
    <property type="entry name" value="AAA"/>
    <property type="match status" value="1"/>
</dbReference>
<name>A0A381WSA7_9ZZZZ</name>
<evidence type="ECO:0000313" key="6">
    <source>
        <dbReference type="EMBL" id="SVA55374.1"/>
    </source>
</evidence>